<accession>A0A8D8U9E5</accession>
<reference evidence="1" key="1">
    <citation type="submission" date="2021-05" db="EMBL/GenBank/DDBJ databases">
        <authorList>
            <person name="Alioto T."/>
            <person name="Alioto T."/>
            <person name="Gomez Garrido J."/>
        </authorList>
    </citation>
    <scope>NUCLEOTIDE SEQUENCE</scope>
</reference>
<name>A0A8D8U9E5_9HEMI</name>
<dbReference type="EMBL" id="HBUF01339368">
    <property type="protein sequence ID" value="CAG6700350.1"/>
    <property type="molecule type" value="Transcribed_RNA"/>
</dbReference>
<dbReference type="AlphaFoldDB" id="A0A8D8U9E5"/>
<organism evidence="1">
    <name type="scientific">Cacopsylla melanoneura</name>
    <dbReference type="NCBI Taxonomy" id="428564"/>
    <lineage>
        <taxon>Eukaryota</taxon>
        <taxon>Metazoa</taxon>
        <taxon>Ecdysozoa</taxon>
        <taxon>Arthropoda</taxon>
        <taxon>Hexapoda</taxon>
        <taxon>Insecta</taxon>
        <taxon>Pterygota</taxon>
        <taxon>Neoptera</taxon>
        <taxon>Paraneoptera</taxon>
        <taxon>Hemiptera</taxon>
        <taxon>Sternorrhyncha</taxon>
        <taxon>Psylloidea</taxon>
        <taxon>Psyllidae</taxon>
        <taxon>Psyllinae</taxon>
        <taxon>Cacopsylla</taxon>
    </lineage>
</organism>
<sequence>MSGRHMIKCIHSVKCAIIKYSVQRALKVEQDRLPSKTTSCDFKTGGQQESQRSLSLSISAFEWQHQKCILPPPPPPPEISKKSVYKNFKHGFSFSRHFTLRFSKKSPVALSKDL</sequence>
<dbReference type="EMBL" id="HBUF01339370">
    <property type="protein sequence ID" value="CAG6700357.1"/>
    <property type="molecule type" value="Transcribed_RNA"/>
</dbReference>
<protein>
    <submittedName>
        <fullName evidence="1">Uncharacterized protein</fullName>
    </submittedName>
</protein>
<proteinExistence type="predicted"/>
<evidence type="ECO:0000313" key="1">
    <source>
        <dbReference type="EMBL" id="CAG6700357.1"/>
    </source>
</evidence>